<evidence type="ECO:0008006" key="4">
    <source>
        <dbReference type="Google" id="ProtNLM"/>
    </source>
</evidence>
<dbReference type="RefSeq" id="WP_044436068.1">
    <property type="nucleotide sequence ID" value="NZ_BBTT01000007.1"/>
</dbReference>
<comment type="caution">
    <text evidence="2">The sequence shown here is derived from an EMBL/GenBank/DDBJ whole genome shotgun (WGS) entry which is preliminary data.</text>
</comment>
<feature type="chain" id="PRO_5017587060" description="Lipoprotein" evidence="1">
    <location>
        <begin position="20"/>
        <end position="193"/>
    </location>
</feature>
<gene>
    <name evidence="2" type="ORF">DHW29_15270</name>
</gene>
<evidence type="ECO:0000256" key="1">
    <source>
        <dbReference type="SAM" id="SignalP"/>
    </source>
</evidence>
<accession>A0A3D2SPM3</accession>
<reference evidence="2 3" key="1">
    <citation type="journal article" date="2018" name="Nat. Biotechnol.">
        <title>A standardized bacterial taxonomy based on genome phylogeny substantially revises the tree of life.</title>
        <authorList>
            <person name="Parks D.H."/>
            <person name="Chuvochina M."/>
            <person name="Waite D.W."/>
            <person name="Rinke C."/>
            <person name="Skarshewski A."/>
            <person name="Chaumeil P.A."/>
            <person name="Hugenholtz P."/>
        </authorList>
    </citation>
    <scope>NUCLEOTIDE SEQUENCE [LARGE SCALE GENOMIC DNA]</scope>
    <source>
        <strain evidence="2">UBA9669</strain>
    </source>
</reference>
<dbReference type="AlphaFoldDB" id="A0A3D2SPM3"/>
<name>A0A3D2SPM3_9GAMM</name>
<proteinExistence type="predicted"/>
<dbReference type="PROSITE" id="PS51257">
    <property type="entry name" value="PROKAR_LIPOPROTEIN"/>
    <property type="match status" value="1"/>
</dbReference>
<dbReference type="EMBL" id="DPVE01000275">
    <property type="protein sequence ID" value="HCK31401.1"/>
    <property type="molecule type" value="Genomic_DNA"/>
</dbReference>
<organism evidence="2 3">
    <name type="scientific">Acinetobacter ursingii</name>
    <dbReference type="NCBI Taxonomy" id="108980"/>
    <lineage>
        <taxon>Bacteria</taxon>
        <taxon>Pseudomonadati</taxon>
        <taxon>Pseudomonadota</taxon>
        <taxon>Gammaproteobacteria</taxon>
        <taxon>Moraxellales</taxon>
        <taxon>Moraxellaceae</taxon>
        <taxon>Acinetobacter</taxon>
    </lineage>
</organism>
<evidence type="ECO:0000313" key="3">
    <source>
        <dbReference type="Proteomes" id="UP000263596"/>
    </source>
</evidence>
<protein>
    <recommendedName>
        <fullName evidence="4">Lipoprotein</fullName>
    </recommendedName>
</protein>
<sequence length="193" mass="21562">MKKFLMVILPVVLGMVGCASNPPNIDKKSQNIIAFTNMHPKQYKLNDVNIRLESSVQKEGFLTKDNIQQTYVDELNKQLERQHKNIANVSTGFALVDIGLIHKRVFMGEGLKFIGGDKLVGGYADTVFTYNVKVIYNGEVVQTFQRKQQIASKGGMIGNFKKIARDLSSTGTPQNEIEDIEKAVMTIVNDLQP</sequence>
<dbReference type="Proteomes" id="UP000263596">
    <property type="component" value="Unassembled WGS sequence"/>
</dbReference>
<feature type="signal peptide" evidence="1">
    <location>
        <begin position="1"/>
        <end position="19"/>
    </location>
</feature>
<keyword evidence="1" id="KW-0732">Signal</keyword>
<evidence type="ECO:0000313" key="2">
    <source>
        <dbReference type="EMBL" id="HCK31401.1"/>
    </source>
</evidence>